<protein>
    <recommendedName>
        <fullName evidence="1">VOC domain-containing protein</fullName>
    </recommendedName>
</protein>
<gene>
    <name evidence="2" type="ORF">FHX34_103826</name>
</gene>
<comment type="caution">
    <text evidence="2">The sequence shown here is derived from an EMBL/GenBank/DDBJ whole genome shotgun (WGS) entry which is preliminary data.</text>
</comment>
<dbReference type="PANTHER" id="PTHR35908:SF1">
    <property type="entry name" value="CONSERVED PROTEIN"/>
    <property type="match status" value="1"/>
</dbReference>
<sequence>MLVRPEAGAPVDAHLRPVVCARHRPPAGAWLPARRTGRAGPGFGGAGTDGGAAPMRTIVGMALRPVQVNIKARDAPAVGRFWGHALGWHVFQPGVTTYVGPADEFVWPDPDTLGIDVVPVPGAGTAGKNRVHLDLATTSAAHQAELIARLVALGATPADIGQGDVPWAVLADPEGNEFCVLEPREIYRDTGPVARVVMDCVDARATARFWGEATDWTVHEVTDDRAALRCAQGRGPYLEFVRTPGAKTAPGRVHLDLLPRPGDDHAAQVARLRALGAADLDVGQGDVSWTCLTDPEGHEFCVLTLS</sequence>
<organism evidence="2 3">
    <name type="scientific">Actinoplanes teichomyceticus</name>
    <dbReference type="NCBI Taxonomy" id="1867"/>
    <lineage>
        <taxon>Bacteria</taxon>
        <taxon>Bacillati</taxon>
        <taxon>Actinomycetota</taxon>
        <taxon>Actinomycetes</taxon>
        <taxon>Micromonosporales</taxon>
        <taxon>Micromonosporaceae</taxon>
        <taxon>Actinoplanes</taxon>
    </lineage>
</organism>
<dbReference type="Pfam" id="PF18029">
    <property type="entry name" value="Glyoxalase_6"/>
    <property type="match status" value="2"/>
</dbReference>
<dbReference type="InterPro" id="IPR041581">
    <property type="entry name" value="Glyoxalase_6"/>
</dbReference>
<dbReference type="InterPro" id="IPR037523">
    <property type="entry name" value="VOC_core"/>
</dbReference>
<dbReference type="PANTHER" id="PTHR35908">
    <property type="entry name" value="HYPOTHETICAL FUSION PROTEIN"/>
    <property type="match status" value="1"/>
</dbReference>
<dbReference type="InterPro" id="IPR029068">
    <property type="entry name" value="Glyas_Bleomycin-R_OHBP_Dase"/>
</dbReference>
<evidence type="ECO:0000259" key="1">
    <source>
        <dbReference type="PROSITE" id="PS51819"/>
    </source>
</evidence>
<evidence type="ECO:0000313" key="3">
    <source>
        <dbReference type="Proteomes" id="UP000320239"/>
    </source>
</evidence>
<evidence type="ECO:0000313" key="2">
    <source>
        <dbReference type="EMBL" id="TWG21288.1"/>
    </source>
</evidence>
<dbReference type="AlphaFoldDB" id="A0A561WBP5"/>
<proteinExistence type="predicted"/>
<dbReference type="PROSITE" id="PS51819">
    <property type="entry name" value="VOC"/>
    <property type="match status" value="1"/>
</dbReference>
<keyword evidence="3" id="KW-1185">Reference proteome</keyword>
<dbReference type="EMBL" id="VIWY01000003">
    <property type="protein sequence ID" value="TWG21288.1"/>
    <property type="molecule type" value="Genomic_DNA"/>
</dbReference>
<feature type="domain" description="VOC" evidence="1">
    <location>
        <begin position="192"/>
        <end position="305"/>
    </location>
</feature>
<accession>A0A561WBP5</accession>
<dbReference type="CDD" id="cd06587">
    <property type="entry name" value="VOC"/>
    <property type="match status" value="2"/>
</dbReference>
<dbReference type="Gene3D" id="3.10.180.10">
    <property type="entry name" value="2,3-Dihydroxybiphenyl 1,2-Dioxygenase, domain 1"/>
    <property type="match status" value="2"/>
</dbReference>
<name>A0A561WBP5_ACTTI</name>
<reference evidence="2 3" key="1">
    <citation type="submission" date="2019-06" db="EMBL/GenBank/DDBJ databases">
        <title>Sequencing the genomes of 1000 actinobacteria strains.</title>
        <authorList>
            <person name="Klenk H.-P."/>
        </authorList>
    </citation>
    <scope>NUCLEOTIDE SEQUENCE [LARGE SCALE GENOMIC DNA]</scope>
    <source>
        <strain evidence="2 3">DSM 43866</strain>
    </source>
</reference>
<dbReference type="Proteomes" id="UP000320239">
    <property type="component" value="Unassembled WGS sequence"/>
</dbReference>
<dbReference type="SUPFAM" id="SSF54593">
    <property type="entry name" value="Glyoxalase/Bleomycin resistance protein/Dihydroxybiphenyl dioxygenase"/>
    <property type="match status" value="2"/>
</dbReference>